<dbReference type="InterPro" id="IPR000835">
    <property type="entry name" value="HTH_MarR-typ"/>
</dbReference>
<dbReference type="RefSeq" id="WP_009380562.1">
    <property type="nucleotide sequence ID" value="NZ_CBDRLP010000030.1"/>
</dbReference>
<dbReference type="SUPFAM" id="SSF46785">
    <property type="entry name" value="Winged helix' DNA-binding domain"/>
    <property type="match status" value="1"/>
</dbReference>
<dbReference type="EMBL" id="LQQR01000009">
    <property type="protein sequence ID" value="KZE22481.1"/>
    <property type="molecule type" value="Genomic_DNA"/>
</dbReference>
<dbReference type="InterPro" id="IPR036390">
    <property type="entry name" value="WH_DNA-bd_sf"/>
</dbReference>
<evidence type="ECO:0000313" key="3">
    <source>
        <dbReference type="EMBL" id="PAK93515.1"/>
    </source>
</evidence>
<dbReference type="PROSITE" id="PS50995">
    <property type="entry name" value="HTH_MARR_2"/>
    <property type="match status" value="1"/>
</dbReference>
<dbReference type="Proteomes" id="UP000216867">
    <property type="component" value="Unassembled WGS sequence"/>
</dbReference>
<dbReference type="PRINTS" id="PR00598">
    <property type="entry name" value="HTHMARR"/>
</dbReference>
<gene>
    <name evidence="2" type="ORF">AVW13_07285</name>
    <name evidence="3" type="ORF">B8X04_15720</name>
    <name evidence="4" type="ORF">I6G59_08390</name>
</gene>
<dbReference type="SMART" id="SM00347">
    <property type="entry name" value="HTH_MARR"/>
    <property type="match status" value="1"/>
</dbReference>
<protein>
    <submittedName>
        <fullName evidence="2">MarR family transcriptional regulator</fullName>
    </submittedName>
    <submittedName>
        <fullName evidence="4">Winged helix-turn-helix transcriptional regulator</fullName>
    </submittedName>
</protein>
<proteinExistence type="predicted"/>
<evidence type="ECO:0000313" key="2">
    <source>
        <dbReference type="EMBL" id="KZE22481.1"/>
    </source>
</evidence>
<dbReference type="InterPro" id="IPR039422">
    <property type="entry name" value="MarR/SlyA-like"/>
</dbReference>
<evidence type="ECO:0000313" key="7">
    <source>
        <dbReference type="Proteomes" id="UP000594979"/>
    </source>
</evidence>
<evidence type="ECO:0000313" key="4">
    <source>
        <dbReference type="EMBL" id="QPS35295.1"/>
    </source>
</evidence>
<name>A0A161S1Y9_9MICO</name>
<dbReference type="Proteomes" id="UP000076612">
    <property type="component" value="Unassembled WGS sequence"/>
</dbReference>
<dbReference type="GO" id="GO:0003700">
    <property type="term" value="F:DNA-binding transcription factor activity"/>
    <property type="evidence" value="ECO:0007669"/>
    <property type="project" value="InterPro"/>
</dbReference>
<dbReference type="STRING" id="33889.AVW13_07285"/>
<dbReference type="Proteomes" id="UP000594979">
    <property type="component" value="Chromosome"/>
</dbReference>
<reference evidence="2" key="2">
    <citation type="submission" date="2016-01" db="EMBL/GenBank/DDBJ databases">
        <authorList>
            <person name="Hong K.W."/>
        </authorList>
    </citation>
    <scope>NUCLEOTIDE SEQUENCE</scope>
    <source>
        <strain evidence="2">M40</strain>
    </source>
</reference>
<feature type="domain" description="HTH marR-type" evidence="1">
    <location>
        <begin position="1"/>
        <end position="147"/>
    </location>
</feature>
<dbReference type="GO" id="GO:0006950">
    <property type="term" value="P:response to stress"/>
    <property type="evidence" value="ECO:0007669"/>
    <property type="project" value="TreeGrafter"/>
</dbReference>
<dbReference type="KEGG" id="bcau:I6G59_08390"/>
<reference evidence="4 7" key="4">
    <citation type="submission" date="2020-12" db="EMBL/GenBank/DDBJ databases">
        <title>FDA dAtabase for Regulatory Grade micrObial Sequences (FDA-ARGOS): Supporting development and validation of Infectious Disease Dx tests.</title>
        <authorList>
            <person name="Sproer C."/>
            <person name="Gronow S."/>
            <person name="Severitt S."/>
            <person name="Schroder I."/>
            <person name="Tallon L."/>
            <person name="Sadzewicz L."/>
            <person name="Zhao X."/>
            <person name="Boylan J."/>
            <person name="Ott S."/>
            <person name="Bowen H."/>
            <person name="Vavikolanu K."/>
            <person name="Mehta A."/>
            <person name="Aluvathingal J."/>
            <person name="Nadendla S."/>
            <person name="Lowell S."/>
            <person name="Myers T."/>
            <person name="Yan Y."/>
            <person name="Sichtig H."/>
        </authorList>
    </citation>
    <scope>NUCLEOTIDE SEQUENCE [LARGE SCALE GENOMIC DNA]</scope>
    <source>
        <strain evidence="4 7">FDAARGOS_902</strain>
    </source>
</reference>
<dbReference type="EMBL" id="CP065682">
    <property type="protein sequence ID" value="QPS35295.1"/>
    <property type="molecule type" value="Genomic_DNA"/>
</dbReference>
<reference evidence="5" key="1">
    <citation type="submission" date="2016-01" db="EMBL/GenBank/DDBJ databases">
        <title>Draft genome of Chromobacterium sp. F49.</title>
        <authorList>
            <person name="Hong K.W."/>
        </authorList>
    </citation>
    <scope>NUCLEOTIDE SEQUENCE [LARGE SCALE GENOMIC DNA]</scope>
    <source>
        <strain evidence="5">M40</strain>
    </source>
</reference>
<dbReference type="InterPro" id="IPR036388">
    <property type="entry name" value="WH-like_DNA-bd_sf"/>
</dbReference>
<reference evidence="3 6" key="3">
    <citation type="submission" date="2017-04" db="EMBL/GenBank/DDBJ databases">
        <title>Kefir bacterial isolates.</title>
        <authorList>
            <person name="Kim Y."/>
            <person name="Blasche S."/>
            <person name="Patil K.R."/>
        </authorList>
    </citation>
    <scope>NUCLEOTIDE SEQUENCE [LARGE SCALE GENOMIC DNA]</scope>
    <source>
        <strain evidence="3 6">OG2</strain>
    </source>
</reference>
<evidence type="ECO:0000259" key="1">
    <source>
        <dbReference type="PROSITE" id="PS50995"/>
    </source>
</evidence>
<evidence type="ECO:0000313" key="5">
    <source>
        <dbReference type="Proteomes" id="UP000076612"/>
    </source>
</evidence>
<evidence type="ECO:0000313" key="6">
    <source>
        <dbReference type="Proteomes" id="UP000216867"/>
    </source>
</evidence>
<sequence>MSEPRWLSTAEQKSWRKYLTGSQLLHTQVEADLREHFGIGLPEYEILVRLSESENRSLRMAQLAADTTMSRSRLTHSVARMEKKGLLARCPIPEDGRGVSCAMTDAGWDLLVSAAPTHVESVRDNLVDLLEPEEMATLGTIFTKVTRHLRAKENS</sequence>
<dbReference type="EMBL" id="NCWY01000018">
    <property type="protein sequence ID" value="PAK93515.1"/>
    <property type="molecule type" value="Genomic_DNA"/>
</dbReference>
<dbReference type="PANTHER" id="PTHR33164:SF99">
    <property type="entry name" value="MARR FAMILY REGULATORY PROTEIN"/>
    <property type="match status" value="1"/>
</dbReference>
<dbReference type="Pfam" id="PF01047">
    <property type="entry name" value="MarR"/>
    <property type="match status" value="1"/>
</dbReference>
<dbReference type="Gene3D" id="1.10.10.10">
    <property type="entry name" value="Winged helix-like DNA-binding domain superfamily/Winged helix DNA-binding domain"/>
    <property type="match status" value="1"/>
</dbReference>
<dbReference type="AlphaFoldDB" id="A0A161S1Y9"/>
<organism evidence="2 5">
    <name type="scientific">Brevibacterium casei</name>
    <dbReference type="NCBI Taxonomy" id="33889"/>
    <lineage>
        <taxon>Bacteria</taxon>
        <taxon>Bacillati</taxon>
        <taxon>Actinomycetota</taxon>
        <taxon>Actinomycetes</taxon>
        <taxon>Micrococcales</taxon>
        <taxon>Brevibacteriaceae</taxon>
        <taxon>Brevibacterium</taxon>
    </lineage>
</organism>
<dbReference type="PANTHER" id="PTHR33164">
    <property type="entry name" value="TRANSCRIPTIONAL REGULATOR, MARR FAMILY"/>
    <property type="match status" value="1"/>
</dbReference>
<accession>A0A161S1Y9</accession>